<dbReference type="PROSITE" id="PS50110">
    <property type="entry name" value="RESPONSE_REGULATORY"/>
    <property type="match status" value="1"/>
</dbReference>
<dbReference type="CDD" id="cd17546">
    <property type="entry name" value="REC_hyHK_CKI1_RcsC-like"/>
    <property type="match status" value="1"/>
</dbReference>
<dbReference type="InterPro" id="IPR011006">
    <property type="entry name" value="CheY-like_superfamily"/>
</dbReference>
<dbReference type="AlphaFoldDB" id="A0A850TAN1"/>
<reference evidence="21 22" key="1">
    <citation type="submission" date="2020-06" db="EMBL/GenBank/DDBJ databases">
        <title>High-quality draft genome of sulfate reducer Desulfobacter latus type strain AcrS2 isolated from marine sediment.</title>
        <authorList>
            <person name="Hoppe M."/>
            <person name="Larsen C.K."/>
            <person name="Marshall I.P.G."/>
            <person name="Schramm A."/>
            <person name="Marietou A.G."/>
        </authorList>
    </citation>
    <scope>NUCLEOTIDE SEQUENCE [LARGE SCALE GENOMIC DNA]</scope>
    <source>
        <strain evidence="21 22">AcRS2</strain>
    </source>
</reference>
<dbReference type="EMBL" id="JACADJ010000095">
    <property type="protein sequence ID" value="NWH06662.1"/>
    <property type="molecule type" value="Genomic_DNA"/>
</dbReference>
<comment type="subcellular location">
    <subcellularLocation>
        <location evidence="2">Cell membrane</location>
        <topology evidence="2">Multi-pass membrane protein</topology>
    </subcellularLocation>
</comment>
<proteinExistence type="predicted"/>
<dbReference type="InterPro" id="IPR036641">
    <property type="entry name" value="HPT_dom_sf"/>
</dbReference>
<keyword evidence="8" id="KW-0547">Nucleotide-binding</keyword>
<evidence type="ECO:0000256" key="14">
    <source>
        <dbReference type="ARBA" id="ARBA00064003"/>
    </source>
</evidence>
<keyword evidence="10" id="KW-0067">ATP-binding</keyword>
<protein>
    <recommendedName>
        <fullName evidence="15">Sensory/regulatory protein RpfC</fullName>
        <ecNumber evidence="3">2.7.13.3</ecNumber>
    </recommendedName>
</protein>
<dbReference type="InterPro" id="IPR000014">
    <property type="entry name" value="PAS"/>
</dbReference>
<keyword evidence="9" id="KW-0418">Kinase</keyword>
<evidence type="ECO:0000256" key="4">
    <source>
        <dbReference type="ARBA" id="ARBA00022475"/>
    </source>
</evidence>
<dbReference type="InterPro" id="IPR005467">
    <property type="entry name" value="His_kinase_dom"/>
</dbReference>
<keyword evidence="13" id="KW-0472">Membrane</keyword>
<dbReference type="Gene3D" id="3.40.50.2300">
    <property type="match status" value="1"/>
</dbReference>
<evidence type="ECO:0000256" key="2">
    <source>
        <dbReference type="ARBA" id="ARBA00004651"/>
    </source>
</evidence>
<evidence type="ECO:0000256" key="1">
    <source>
        <dbReference type="ARBA" id="ARBA00000085"/>
    </source>
</evidence>
<dbReference type="InterPro" id="IPR035965">
    <property type="entry name" value="PAS-like_dom_sf"/>
</dbReference>
<dbReference type="FunFam" id="1.10.287.130:FF:000002">
    <property type="entry name" value="Two-component osmosensing histidine kinase"/>
    <property type="match status" value="1"/>
</dbReference>
<dbReference type="CDD" id="cd16922">
    <property type="entry name" value="HATPase_EvgS-ArcB-TorS-like"/>
    <property type="match status" value="1"/>
</dbReference>
<keyword evidence="11" id="KW-1133">Transmembrane helix</keyword>
<dbReference type="RefSeq" id="WP_178368115.1">
    <property type="nucleotide sequence ID" value="NZ_JACADJ010000095.1"/>
</dbReference>
<evidence type="ECO:0000259" key="20">
    <source>
        <dbReference type="PROSITE" id="PS50894"/>
    </source>
</evidence>
<dbReference type="PROSITE" id="PS50894">
    <property type="entry name" value="HPT"/>
    <property type="match status" value="1"/>
</dbReference>
<feature type="modified residue" description="4-aspartylphosphate" evidence="17">
    <location>
        <position position="731"/>
    </location>
</feature>
<sequence>MQDLTKTKQATTPDRFFQPVLDALPEHIAVMDADSNIIYINKAWRSFADKNDLAAKGYGLGQRYLTIVENASGKHNEGSQKVAEQLKELLGGNLKKFSMEYPCHSPAEKRWFKVTFSQIWFENQLFAVASHENITEWWQINRKLRKKDDQLTAMLASIPDPICILDKSLNIVWYNEHAENMFGQDLGYKKCIKVYDGNPEKCRPCIVQETFSDGKPREKDYCHKDIKGRERVFQVRTSIMEHDDKCLPSKVMEILQDTTDQKNMIEQLKQAKNKAESATRAKTSFLATMSHEIRTPMNAILGMSRLLLDSSLDEKQYQYITNIHDAADALLAIICNILDLTKIEADKVELVEEEFQLGPMIEKIFDVLKYTAQEKEIHLIYEHHHPLPLNLIGDPVRISQILMNLISNALKYTMEGAVTVTSNICKDKNGQDRLAIDVKDTGIGIAEEQLSKIFRPFTQLDSSTTRKFAGTGLGLVIVKKMVSLMAGELKVQSRPGKGSTFSILLPIKQPALKALSHPWIEKLKHTQALICSENNYPTQFLKTNLEHLNVNTLETDSFQKTVGLLKTFSIGRHPLFVFADETMIEAIKNSAAFGMNDLKGGENIHIFFLRSVQAYEKNELTYTRFFNRHGIFFSSLDQVVTPMRFMKMLFKASQKKPLQPLGQTPSGFEKQPEHGSCLKSRKILVADDDPMNREIIAAFLEKKGAVVFEASSGHETLQMVRSEAFDLILMDIQMPDIDGNETSNISRELKTNGAAHVPIIAITGHAFKQFQDKSGRHGIDGCLEKPVRKETLYRAMDQWLCETHECDAAAKEDASPPIDAQACLEYVNQDRQLFGKMLKTFISSYGNFEAQFNDDLEQLNLKNISLQLHNLKSTARMICAGRLSRLSAKLWSRMKKIEAESTGENDQRAVRISVLTEKMPLIAKEVAQVINAAEELISSQDYSQEKSVSDVVPLIENKHVTDKLTAQLLTHIREHQPVESLAVLKKILLTPMSETDHKCFSNLMRWIDAYQFKKAEHYLKQNLINHKE</sequence>
<keyword evidence="12" id="KW-0902">Two-component regulatory system</keyword>
<evidence type="ECO:0000256" key="10">
    <source>
        <dbReference type="ARBA" id="ARBA00022840"/>
    </source>
</evidence>
<evidence type="ECO:0000256" key="5">
    <source>
        <dbReference type="ARBA" id="ARBA00022553"/>
    </source>
</evidence>
<evidence type="ECO:0000256" key="3">
    <source>
        <dbReference type="ARBA" id="ARBA00012438"/>
    </source>
</evidence>
<evidence type="ECO:0000313" key="22">
    <source>
        <dbReference type="Proteomes" id="UP000553343"/>
    </source>
</evidence>
<dbReference type="GO" id="GO:0000155">
    <property type="term" value="F:phosphorelay sensor kinase activity"/>
    <property type="evidence" value="ECO:0007669"/>
    <property type="project" value="InterPro"/>
</dbReference>
<feature type="modified residue" description="Phosphohistidine" evidence="16">
    <location>
        <position position="869"/>
    </location>
</feature>
<dbReference type="Gene3D" id="3.30.450.20">
    <property type="entry name" value="PAS domain"/>
    <property type="match status" value="2"/>
</dbReference>
<dbReference type="Pfam" id="PF00072">
    <property type="entry name" value="Response_reg"/>
    <property type="match status" value="1"/>
</dbReference>
<dbReference type="EC" id="2.7.13.3" evidence="3"/>
<evidence type="ECO:0000259" key="18">
    <source>
        <dbReference type="PROSITE" id="PS50109"/>
    </source>
</evidence>
<organism evidence="21 22">
    <name type="scientific">Desulfobacter latus</name>
    <dbReference type="NCBI Taxonomy" id="2292"/>
    <lineage>
        <taxon>Bacteria</taxon>
        <taxon>Pseudomonadati</taxon>
        <taxon>Thermodesulfobacteriota</taxon>
        <taxon>Desulfobacteria</taxon>
        <taxon>Desulfobacterales</taxon>
        <taxon>Desulfobacteraceae</taxon>
        <taxon>Desulfobacter</taxon>
    </lineage>
</organism>
<evidence type="ECO:0000256" key="15">
    <source>
        <dbReference type="ARBA" id="ARBA00068150"/>
    </source>
</evidence>
<evidence type="ECO:0000256" key="9">
    <source>
        <dbReference type="ARBA" id="ARBA00022777"/>
    </source>
</evidence>
<evidence type="ECO:0000256" key="13">
    <source>
        <dbReference type="ARBA" id="ARBA00023136"/>
    </source>
</evidence>
<dbReference type="PANTHER" id="PTHR45339">
    <property type="entry name" value="HYBRID SIGNAL TRANSDUCTION HISTIDINE KINASE J"/>
    <property type="match status" value="1"/>
</dbReference>
<feature type="domain" description="Histidine kinase" evidence="18">
    <location>
        <begin position="288"/>
        <end position="509"/>
    </location>
</feature>
<evidence type="ECO:0000256" key="6">
    <source>
        <dbReference type="ARBA" id="ARBA00022679"/>
    </source>
</evidence>
<evidence type="ECO:0000256" key="16">
    <source>
        <dbReference type="PROSITE-ProRule" id="PRU00110"/>
    </source>
</evidence>
<dbReference type="InterPro" id="IPR036890">
    <property type="entry name" value="HATPase_C_sf"/>
</dbReference>
<comment type="caution">
    <text evidence="21">The sequence shown here is derived from an EMBL/GenBank/DDBJ whole genome shotgun (WGS) entry which is preliminary data.</text>
</comment>
<dbReference type="CDD" id="cd00130">
    <property type="entry name" value="PAS"/>
    <property type="match status" value="1"/>
</dbReference>
<dbReference type="Gene3D" id="1.10.287.130">
    <property type="match status" value="1"/>
</dbReference>
<dbReference type="SMART" id="SM00387">
    <property type="entry name" value="HATPase_c"/>
    <property type="match status" value="1"/>
</dbReference>
<feature type="domain" description="Response regulatory" evidence="19">
    <location>
        <begin position="682"/>
        <end position="800"/>
    </location>
</feature>
<evidence type="ECO:0000256" key="7">
    <source>
        <dbReference type="ARBA" id="ARBA00022692"/>
    </source>
</evidence>
<dbReference type="Gene3D" id="1.20.120.160">
    <property type="entry name" value="HPT domain"/>
    <property type="match status" value="1"/>
</dbReference>
<evidence type="ECO:0000256" key="12">
    <source>
        <dbReference type="ARBA" id="ARBA00023012"/>
    </source>
</evidence>
<evidence type="ECO:0000259" key="19">
    <source>
        <dbReference type="PROSITE" id="PS50110"/>
    </source>
</evidence>
<dbReference type="SMART" id="SM00448">
    <property type="entry name" value="REC"/>
    <property type="match status" value="1"/>
</dbReference>
<dbReference type="SUPFAM" id="SSF47384">
    <property type="entry name" value="Homodimeric domain of signal transducing histidine kinase"/>
    <property type="match status" value="1"/>
</dbReference>
<gene>
    <name evidence="21" type="ORF">HXW94_17030</name>
</gene>
<keyword evidence="22" id="KW-1185">Reference proteome</keyword>
<evidence type="ECO:0000313" key="21">
    <source>
        <dbReference type="EMBL" id="NWH06662.1"/>
    </source>
</evidence>
<dbReference type="SUPFAM" id="SSF55874">
    <property type="entry name" value="ATPase domain of HSP90 chaperone/DNA topoisomerase II/histidine kinase"/>
    <property type="match status" value="1"/>
</dbReference>
<keyword evidence="4" id="KW-1003">Cell membrane</keyword>
<dbReference type="SMART" id="SM00388">
    <property type="entry name" value="HisKA"/>
    <property type="match status" value="1"/>
</dbReference>
<comment type="catalytic activity">
    <reaction evidence="1">
        <text>ATP + protein L-histidine = ADP + protein N-phospho-L-histidine.</text>
        <dbReference type="EC" id="2.7.13.3"/>
    </reaction>
</comment>
<dbReference type="Gene3D" id="3.30.565.10">
    <property type="entry name" value="Histidine kinase-like ATPase, C-terminal domain"/>
    <property type="match status" value="1"/>
</dbReference>
<dbReference type="Proteomes" id="UP000553343">
    <property type="component" value="Unassembled WGS sequence"/>
</dbReference>
<dbReference type="GO" id="GO:0005524">
    <property type="term" value="F:ATP binding"/>
    <property type="evidence" value="ECO:0007669"/>
    <property type="project" value="UniProtKB-KW"/>
</dbReference>
<evidence type="ECO:0000256" key="8">
    <source>
        <dbReference type="ARBA" id="ARBA00022741"/>
    </source>
</evidence>
<dbReference type="InterPro" id="IPR036097">
    <property type="entry name" value="HisK_dim/P_sf"/>
</dbReference>
<dbReference type="Pfam" id="PF02518">
    <property type="entry name" value="HATPase_c"/>
    <property type="match status" value="1"/>
</dbReference>
<dbReference type="InterPro" id="IPR008207">
    <property type="entry name" value="Sig_transdc_His_kin_Hpt_dom"/>
</dbReference>
<keyword evidence="5 17" id="KW-0597">Phosphoprotein</keyword>
<evidence type="ECO:0000256" key="11">
    <source>
        <dbReference type="ARBA" id="ARBA00022989"/>
    </source>
</evidence>
<dbReference type="InterPro" id="IPR003594">
    <property type="entry name" value="HATPase_dom"/>
</dbReference>
<comment type="subunit">
    <text evidence="14">At low DSF concentrations, interacts with RpfF.</text>
</comment>
<feature type="domain" description="HPt" evidence="20">
    <location>
        <begin position="830"/>
        <end position="940"/>
    </location>
</feature>
<dbReference type="InterPro" id="IPR001789">
    <property type="entry name" value="Sig_transdc_resp-reg_receiver"/>
</dbReference>
<dbReference type="FunFam" id="3.30.565.10:FF:000010">
    <property type="entry name" value="Sensor histidine kinase RcsC"/>
    <property type="match status" value="1"/>
</dbReference>
<dbReference type="PANTHER" id="PTHR45339:SF1">
    <property type="entry name" value="HYBRID SIGNAL TRANSDUCTION HISTIDINE KINASE J"/>
    <property type="match status" value="1"/>
</dbReference>
<keyword evidence="6" id="KW-0808">Transferase</keyword>
<accession>A0A850TAN1</accession>
<dbReference type="PRINTS" id="PR00344">
    <property type="entry name" value="BCTRLSENSOR"/>
</dbReference>
<dbReference type="InterPro" id="IPR003661">
    <property type="entry name" value="HisK_dim/P_dom"/>
</dbReference>
<dbReference type="CDD" id="cd00082">
    <property type="entry name" value="HisKA"/>
    <property type="match status" value="1"/>
</dbReference>
<dbReference type="SUPFAM" id="SSF47226">
    <property type="entry name" value="Histidine-containing phosphotransfer domain, HPT domain"/>
    <property type="match status" value="1"/>
</dbReference>
<dbReference type="GO" id="GO:0005886">
    <property type="term" value="C:plasma membrane"/>
    <property type="evidence" value="ECO:0007669"/>
    <property type="project" value="UniProtKB-SubCell"/>
</dbReference>
<dbReference type="SMART" id="SM00091">
    <property type="entry name" value="PAS"/>
    <property type="match status" value="2"/>
</dbReference>
<dbReference type="InterPro" id="IPR004358">
    <property type="entry name" value="Sig_transdc_His_kin-like_C"/>
</dbReference>
<dbReference type="SUPFAM" id="SSF52172">
    <property type="entry name" value="CheY-like"/>
    <property type="match status" value="1"/>
</dbReference>
<keyword evidence="7" id="KW-0812">Transmembrane</keyword>
<dbReference type="PROSITE" id="PS50109">
    <property type="entry name" value="HIS_KIN"/>
    <property type="match status" value="1"/>
</dbReference>
<dbReference type="Pfam" id="PF13188">
    <property type="entry name" value="PAS_8"/>
    <property type="match status" value="1"/>
</dbReference>
<dbReference type="Pfam" id="PF00512">
    <property type="entry name" value="HisKA"/>
    <property type="match status" value="1"/>
</dbReference>
<dbReference type="SUPFAM" id="SSF55785">
    <property type="entry name" value="PYP-like sensor domain (PAS domain)"/>
    <property type="match status" value="2"/>
</dbReference>
<evidence type="ECO:0000256" key="17">
    <source>
        <dbReference type="PROSITE-ProRule" id="PRU00169"/>
    </source>
</evidence>
<name>A0A850TAN1_9BACT</name>